<dbReference type="CTD" id="79853"/>
<dbReference type="PANTHER" id="PTHR14198:SF17">
    <property type="entry name" value="TRANSMEMBRANE 4 L6 FAMILY MEMBER 20"/>
    <property type="match status" value="1"/>
</dbReference>
<keyword evidence="8" id="KW-1185">Reference proteome</keyword>
<dbReference type="GeneTree" id="ENSGT01030000234590"/>
<dbReference type="GeneID" id="100075968"/>
<evidence type="ECO:0000313" key="7">
    <source>
        <dbReference type="Ensembl" id="ENSOANP00000004345.1"/>
    </source>
</evidence>
<dbReference type="Pfam" id="PF05805">
    <property type="entry name" value="L6_membrane"/>
    <property type="match status" value="1"/>
</dbReference>
<evidence type="ECO:0000256" key="3">
    <source>
        <dbReference type="ARBA" id="ARBA00022692"/>
    </source>
</evidence>
<dbReference type="KEGG" id="oaa:100075968"/>
<name>F6U9U6_ORNAN</name>
<dbReference type="Bgee" id="ENSOANG00000002732">
    <property type="expression patterns" value="Expressed in ovary and 1 other cell type or tissue"/>
</dbReference>
<dbReference type="GO" id="GO:0005925">
    <property type="term" value="C:focal adhesion"/>
    <property type="evidence" value="ECO:0007669"/>
    <property type="project" value="Ensembl"/>
</dbReference>
<evidence type="ECO:0000256" key="4">
    <source>
        <dbReference type="ARBA" id="ARBA00022989"/>
    </source>
</evidence>
<feature type="transmembrane region" description="Helical" evidence="6">
    <location>
        <begin position="51"/>
        <end position="72"/>
    </location>
</feature>
<reference evidence="7" key="3">
    <citation type="submission" date="2025-09" db="UniProtKB">
        <authorList>
            <consortium name="Ensembl"/>
        </authorList>
    </citation>
    <scope>IDENTIFICATION</scope>
    <source>
        <strain evidence="7">Glennie</strain>
    </source>
</reference>
<dbReference type="AlphaFoldDB" id="F6U9U6"/>
<gene>
    <name evidence="7" type="primary">TM4SF20</name>
</gene>
<sequence length="230" mass="24856">MTCCEGLTSCNGFSLLILVLISVGLNMVPLISDYAQDGLLLHNSISCYEWWLPGIMGAGFLGLPAVAVSLAARKRGSCNSRTGMLFSSFLSSVSIIGASYCLVVSLHALSEGPLICNPNGNDLSNCVFSLKNLSNFQEQAFQLDWFFKGNCGLTIPDNFITNNDIMGLHRSKSSRSFGSDENEPKILHLSVFIGLFTTGVLEILFSISQIMVGIFGCICGTSAQRRSRMV</sequence>
<reference evidence="7" key="2">
    <citation type="submission" date="2025-08" db="UniProtKB">
        <authorList>
            <consortium name="Ensembl"/>
        </authorList>
    </citation>
    <scope>IDENTIFICATION</scope>
    <source>
        <strain evidence="7">Glennie</strain>
    </source>
</reference>
<keyword evidence="4 6" id="KW-1133">Transmembrane helix</keyword>
<dbReference type="Ensembl" id="ENSOANT00000004346.2">
    <property type="protein sequence ID" value="ENSOANP00000004345.1"/>
    <property type="gene ID" value="ENSOANG00000002732.3"/>
</dbReference>
<accession>F6U9U6</accession>
<evidence type="ECO:0000313" key="8">
    <source>
        <dbReference type="Proteomes" id="UP000002279"/>
    </source>
</evidence>
<dbReference type="GO" id="GO:0005789">
    <property type="term" value="C:endoplasmic reticulum membrane"/>
    <property type="evidence" value="ECO:0007669"/>
    <property type="project" value="Ensembl"/>
</dbReference>
<dbReference type="GO" id="GO:0045861">
    <property type="term" value="P:negative regulation of proteolysis"/>
    <property type="evidence" value="ECO:0007669"/>
    <property type="project" value="Ensembl"/>
</dbReference>
<dbReference type="InterPro" id="IPR008661">
    <property type="entry name" value="L6_membrane"/>
</dbReference>
<feature type="transmembrane region" description="Helical" evidence="6">
    <location>
        <begin position="84"/>
        <end position="109"/>
    </location>
</feature>
<reference evidence="7 8" key="1">
    <citation type="journal article" date="2008" name="Nature">
        <title>Genome analysis of the platypus reveals unique signatures of evolution.</title>
        <authorList>
            <person name="Warren W.C."/>
            <person name="Hillier L.W."/>
            <person name="Marshall Graves J.A."/>
            <person name="Birney E."/>
            <person name="Ponting C.P."/>
            <person name="Grutzner F."/>
            <person name="Belov K."/>
            <person name="Miller W."/>
            <person name="Clarke L."/>
            <person name="Chinwalla A.T."/>
            <person name="Yang S.P."/>
            <person name="Heger A."/>
            <person name="Locke D.P."/>
            <person name="Miethke P."/>
            <person name="Waters P.D."/>
            <person name="Veyrunes F."/>
            <person name="Fulton L."/>
            <person name="Fulton B."/>
            <person name="Graves T."/>
            <person name="Wallis J."/>
            <person name="Puente X.S."/>
            <person name="Lopez-Otin C."/>
            <person name="Ordonez G.R."/>
            <person name="Eichler E.E."/>
            <person name="Chen L."/>
            <person name="Cheng Z."/>
            <person name="Deakin J.E."/>
            <person name="Alsop A."/>
            <person name="Thompson K."/>
            <person name="Kirby P."/>
            <person name="Papenfuss A.T."/>
            <person name="Wakefield M.J."/>
            <person name="Olender T."/>
            <person name="Lancet D."/>
            <person name="Huttley G.A."/>
            <person name="Smit A.F."/>
            <person name="Pask A."/>
            <person name="Temple-Smith P."/>
            <person name="Batzer M.A."/>
            <person name="Walker J.A."/>
            <person name="Konkel M.K."/>
            <person name="Harris R.S."/>
            <person name="Whittington C.M."/>
            <person name="Wong E.S."/>
            <person name="Gemmell N.J."/>
            <person name="Buschiazzo E."/>
            <person name="Vargas Jentzsch I.M."/>
            <person name="Merkel A."/>
            <person name="Schmitz J."/>
            <person name="Zemann A."/>
            <person name="Churakov G."/>
            <person name="Kriegs J.O."/>
            <person name="Brosius J."/>
            <person name="Murchison E.P."/>
            <person name="Sachidanandam R."/>
            <person name="Smith C."/>
            <person name="Hannon G.J."/>
            <person name="Tsend-Ayush E."/>
            <person name="McMillan D."/>
            <person name="Attenborough R."/>
            <person name="Rens W."/>
            <person name="Ferguson-Smith M."/>
            <person name="Lefevre C.M."/>
            <person name="Sharp J.A."/>
            <person name="Nicholas K.R."/>
            <person name="Ray D.A."/>
            <person name="Kube M."/>
            <person name="Reinhardt R."/>
            <person name="Pringle T.H."/>
            <person name="Taylor J."/>
            <person name="Jones R.C."/>
            <person name="Nixon B."/>
            <person name="Dacheux J.L."/>
            <person name="Niwa H."/>
            <person name="Sekita Y."/>
            <person name="Huang X."/>
            <person name="Stark A."/>
            <person name="Kheradpour P."/>
            <person name="Kellis M."/>
            <person name="Flicek P."/>
            <person name="Chen Y."/>
            <person name="Webber C."/>
            <person name="Hardison R."/>
            <person name="Nelson J."/>
            <person name="Hallsworth-Pepin K."/>
            <person name="Delehaunty K."/>
            <person name="Markovic C."/>
            <person name="Minx P."/>
            <person name="Feng Y."/>
            <person name="Kremitzki C."/>
            <person name="Mitreva M."/>
            <person name="Glasscock J."/>
            <person name="Wylie T."/>
            <person name="Wohldmann P."/>
            <person name="Thiru P."/>
            <person name="Nhan M.N."/>
            <person name="Pohl C.S."/>
            <person name="Smith S.M."/>
            <person name="Hou S."/>
            <person name="Nefedov M."/>
            <person name="de Jong P.J."/>
            <person name="Renfree M.B."/>
            <person name="Mardis E.R."/>
            <person name="Wilson R.K."/>
        </authorList>
    </citation>
    <scope>NUCLEOTIDE SEQUENCE [LARGE SCALE GENOMIC DNA]</scope>
    <source>
        <strain evidence="7 8">Glennie</strain>
    </source>
</reference>
<evidence type="ECO:0000256" key="1">
    <source>
        <dbReference type="ARBA" id="ARBA00004141"/>
    </source>
</evidence>
<organism evidence="7 8">
    <name type="scientific">Ornithorhynchus anatinus</name>
    <name type="common">Duckbill platypus</name>
    <dbReference type="NCBI Taxonomy" id="9258"/>
    <lineage>
        <taxon>Eukaryota</taxon>
        <taxon>Metazoa</taxon>
        <taxon>Chordata</taxon>
        <taxon>Craniata</taxon>
        <taxon>Vertebrata</taxon>
        <taxon>Euteleostomi</taxon>
        <taxon>Mammalia</taxon>
        <taxon>Monotremata</taxon>
        <taxon>Ornithorhynchidae</taxon>
        <taxon>Ornithorhynchus</taxon>
    </lineage>
</organism>
<proteinExistence type="inferred from homology"/>
<dbReference type="HOGENOM" id="CLU_105103_0_0_1"/>
<dbReference type="Proteomes" id="UP000002279">
    <property type="component" value="Chromosome 7"/>
</dbReference>
<feature type="transmembrane region" description="Helical" evidence="6">
    <location>
        <begin position="186"/>
        <end position="219"/>
    </location>
</feature>
<dbReference type="RefSeq" id="XP_001507415.1">
    <property type="nucleotide sequence ID" value="XM_001507365.2"/>
</dbReference>
<feature type="transmembrane region" description="Helical" evidence="6">
    <location>
        <begin position="12"/>
        <end position="31"/>
    </location>
</feature>
<evidence type="ECO:0000256" key="2">
    <source>
        <dbReference type="ARBA" id="ARBA00006193"/>
    </source>
</evidence>
<evidence type="ECO:0000256" key="5">
    <source>
        <dbReference type="ARBA" id="ARBA00023136"/>
    </source>
</evidence>
<comment type="similarity">
    <text evidence="2">Belongs to the L6 tetraspanin family.</text>
</comment>
<dbReference type="eggNOG" id="ENOG502RZTZ">
    <property type="taxonomic scope" value="Eukaryota"/>
</dbReference>
<dbReference type="STRING" id="9258.ENSOANP00000004345"/>
<dbReference type="GO" id="GO:0016020">
    <property type="term" value="C:membrane"/>
    <property type="evidence" value="ECO:0000318"/>
    <property type="project" value="GO_Central"/>
</dbReference>
<dbReference type="GO" id="GO:0005886">
    <property type="term" value="C:plasma membrane"/>
    <property type="evidence" value="ECO:0007669"/>
    <property type="project" value="Ensembl"/>
</dbReference>
<dbReference type="FunCoup" id="F6U9U6">
    <property type="interactions" value="8"/>
</dbReference>
<protein>
    <submittedName>
        <fullName evidence="7">Transmembrane 4 L six family member 20</fullName>
    </submittedName>
</protein>
<dbReference type="OrthoDB" id="9937421at2759"/>
<dbReference type="PANTHER" id="PTHR14198">
    <property type="entry name" value="TRANSMEMBRANE 4 L6 FAMILY MEMBER 1-RELATED"/>
    <property type="match status" value="1"/>
</dbReference>
<comment type="subcellular location">
    <subcellularLocation>
        <location evidence="1">Membrane</location>
        <topology evidence="1">Multi-pass membrane protein</topology>
    </subcellularLocation>
</comment>
<keyword evidence="3 6" id="KW-0812">Transmembrane</keyword>
<dbReference type="InParanoid" id="F6U9U6"/>
<evidence type="ECO:0000256" key="6">
    <source>
        <dbReference type="SAM" id="Phobius"/>
    </source>
</evidence>
<dbReference type="OMA" id="LEGPLMC"/>
<keyword evidence="5 6" id="KW-0472">Membrane</keyword>